<dbReference type="Pfam" id="PF04130">
    <property type="entry name" value="GCP_C_terminal"/>
    <property type="match status" value="1"/>
</dbReference>
<dbReference type="GO" id="GO:0000930">
    <property type="term" value="C:gamma-tubulin complex"/>
    <property type="evidence" value="ECO:0007669"/>
    <property type="project" value="TreeGrafter"/>
</dbReference>
<reference evidence="8" key="1">
    <citation type="submission" date="2020-07" db="EMBL/GenBank/DDBJ databases">
        <title>The High-quality genome of the commercially important snow crab, Chionoecetes opilio.</title>
        <authorList>
            <person name="Jeong J.-H."/>
            <person name="Ryu S."/>
        </authorList>
    </citation>
    <scope>NUCLEOTIDE SEQUENCE</scope>
    <source>
        <strain evidence="8">MADBK_172401_WGS</strain>
        <tissue evidence="8">Digestive gland</tissue>
    </source>
</reference>
<evidence type="ECO:0000256" key="1">
    <source>
        <dbReference type="ARBA" id="ARBA00004267"/>
    </source>
</evidence>
<feature type="domain" description="Gamma tubulin complex component C-terminal" evidence="7">
    <location>
        <begin position="97"/>
        <end position="405"/>
    </location>
</feature>
<name>A0A8J4YB69_CHIOP</name>
<organism evidence="8 9">
    <name type="scientific">Chionoecetes opilio</name>
    <name type="common">Atlantic snow crab</name>
    <name type="synonym">Cancer opilio</name>
    <dbReference type="NCBI Taxonomy" id="41210"/>
    <lineage>
        <taxon>Eukaryota</taxon>
        <taxon>Metazoa</taxon>
        <taxon>Ecdysozoa</taxon>
        <taxon>Arthropoda</taxon>
        <taxon>Crustacea</taxon>
        <taxon>Multicrustacea</taxon>
        <taxon>Malacostraca</taxon>
        <taxon>Eumalacostraca</taxon>
        <taxon>Eucarida</taxon>
        <taxon>Decapoda</taxon>
        <taxon>Pleocyemata</taxon>
        <taxon>Brachyura</taxon>
        <taxon>Eubrachyura</taxon>
        <taxon>Majoidea</taxon>
        <taxon>Majidae</taxon>
        <taxon>Chionoecetes</taxon>
    </lineage>
</organism>
<dbReference type="AlphaFoldDB" id="A0A8J4YB69"/>
<comment type="subcellular location">
    <subcellularLocation>
        <location evidence="1 6">Cytoplasm</location>
        <location evidence="1 6">Cytoskeleton</location>
        <location evidence="1 6">Microtubule organizing center</location>
    </subcellularLocation>
</comment>
<evidence type="ECO:0000256" key="4">
    <source>
        <dbReference type="ARBA" id="ARBA00022701"/>
    </source>
</evidence>
<evidence type="ECO:0000256" key="5">
    <source>
        <dbReference type="ARBA" id="ARBA00023212"/>
    </source>
</evidence>
<comment type="caution">
    <text evidence="8">The sequence shown here is derived from an EMBL/GenBank/DDBJ whole genome shotgun (WGS) entry which is preliminary data.</text>
</comment>
<dbReference type="GO" id="GO:0051011">
    <property type="term" value="F:microtubule minus-end binding"/>
    <property type="evidence" value="ECO:0007669"/>
    <property type="project" value="TreeGrafter"/>
</dbReference>
<gene>
    <name evidence="8" type="primary">TUBGCP4_1</name>
    <name evidence="8" type="ORF">GWK47_049250</name>
</gene>
<evidence type="ECO:0000256" key="3">
    <source>
        <dbReference type="ARBA" id="ARBA00022490"/>
    </source>
</evidence>
<keyword evidence="3 6" id="KW-0963">Cytoplasm</keyword>
<keyword evidence="4 6" id="KW-0493">Microtubule</keyword>
<dbReference type="GO" id="GO:0031122">
    <property type="term" value="P:cytoplasmic microtubule organization"/>
    <property type="evidence" value="ECO:0007669"/>
    <property type="project" value="TreeGrafter"/>
</dbReference>
<dbReference type="GO" id="GO:0051321">
    <property type="term" value="P:meiotic cell cycle"/>
    <property type="evidence" value="ECO:0007669"/>
    <property type="project" value="TreeGrafter"/>
</dbReference>
<evidence type="ECO:0000256" key="6">
    <source>
        <dbReference type="RuleBase" id="RU363050"/>
    </source>
</evidence>
<dbReference type="PANTHER" id="PTHR19302">
    <property type="entry name" value="GAMMA TUBULIN COMPLEX PROTEIN"/>
    <property type="match status" value="1"/>
</dbReference>
<dbReference type="Proteomes" id="UP000770661">
    <property type="component" value="Unassembled WGS sequence"/>
</dbReference>
<keyword evidence="9" id="KW-1185">Reference proteome</keyword>
<dbReference type="GO" id="GO:0000922">
    <property type="term" value="C:spindle pole"/>
    <property type="evidence" value="ECO:0007669"/>
    <property type="project" value="InterPro"/>
</dbReference>
<dbReference type="GO" id="GO:0000278">
    <property type="term" value="P:mitotic cell cycle"/>
    <property type="evidence" value="ECO:0007669"/>
    <property type="project" value="TreeGrafter"/>
</dbReference>
<keyword evidence="5 6" id="KW-0206">Cytoskeleton</keyword>
<dbReference type="InterPro" id="IPR040457">
    <property type="entry name" value="GCP_C"/>
</dbReference>
<dbReference type="InterPro" id="IPR042241">
    <property type="entry name" value="GCP_C_sf"/>
</dbReference>
<evidence type="ECO:0000313" key="8">
    <source>
        <dbReference type="EMBL" id="KAG0720071.1"/>
    </source>
</evidence>
<evidence type="ECO:0000313" key="9">
    <source>
        <dbReference type="Proteomes" id="UP000770661"/>
    </source>
</evidence>
<dbReference type="GO" id="GO:0007020">
    <property type="term" value="P:microtubule nucleation"/>
    <property type="evidence" value="ECO:0007669"/>
    <property type="project" value="InterPro"/>
</dbReference>
<dbReference type="InterPro" id="IPR007259">
    <property type="entry name" value="GCP"/>
</dbReference>
<sequence>MLPAHIPLSVAEKILFIGECILVFEHGATRGNGESRPSLASSRSGQVLKKREGEFRGLLRQLAAEPTFSVDKFSTAIETIRNCVSEELWKLVMEADLLGELLNLKAVFLLGRGELFQALIPMLTPFLLTPAGPQANVTGLLHSAGRQVLMEDNVLEKFTLSLKMPPAPNATTSTQTSGVLTEQWHALRLAYNACWPLDKLQTPAAQDRYNAIFSFLLDVRRAQHRLQQLWIIQRRAGGWGEGSCLRWTLRHHMALLIDNIQYYLQASTTESLLFFSMLSIPCQVDVLESQHWQLVRAVKETRDYQKLESAHHTFLASVAAQCFLHSPVVARALHHLLSLVHQFCAHLEASVAHGGTDEKTVEGLHEEFERAAALLFFHLSNLRLHGREQQHTSQLIMRIDYNRYYSHHSGSFQRLTAGTSIET</sequence>
<accession>A0A8J4YB69</accession>
<evidence type="ECO:0000259" key="7">
    <source>
        <dbReference type="Pfam" id="PF04130"/>
    </source>
</evidence>
<dbReference type="PANTHER" id="PTHR19302:SF27">
    <property type="entry name" value="GAMMA-TUBULIN COMPLEX COMPONENT 4"/>
    <property type="match status" value="1"/>
</dbReference>
<dbReference type="GO" id="GO:0005874">
    <property type="term" value="C:microtubule"/>
    <property type="evidence" value="ECO:0007669"/>
    <property type="project" value="UniProtKB-KW"/>
</dbReference>
<protein>
    <recommendedName>
        <fullName evidence="6">Gamma-tubulin complex component</fullName>
    </recommendedName>
</protein>
<evidence type="ECO:0000256" key="2">
    <source>
        <dbReference type="ARBA" id="ARBA00010337"/>
    </source>
</evidence>
<dbReference type="OrthoDB" id="78652at2759"/>
<proteinExistence type="inferred from homology"/>
<dbReference type="GO" id="GO:0051225">
    <property type="term" value="P:spindle assembly"/>
    <property type="evidence" value="ECO:0007669"/>
    <property type="project" value="TreeGrafter"/>
</dbReference>
<comment type="similarity">
    <text evidence="2 6">Belongs to the TUBGCP family.</text>
</comment>
<dbReference type="Gene3D" id="1.20.120.1900">
    <property type="entry name" value="Gamma-tubulin complex, C-terminal domain"/>
    <property type="match status" value="1"/>
</dbReference>
<dbReference type="GO" id="GO:0043015">
    <property type="term" value="F:gamma-tubulin binding"/>
    <property type="evidence" value="ECO:0007669"/>
    <property type="project" value="InterPro"/>
</dbReference>
<dbReference type="EMBL" id="JACEEZ010013530">
    <property type="protein sequence ID" value="KAG0720071.1"/>
    <property type="molecule type" value="Genomic_DNA"/>
</dbReference>